<feature type="region of interest" description="Disordered" evidence="1">
    <location>
        <begin position="428"/>
        <end position="461"/>
    </location>
</feature>
<sequence>MASVQVVLVSVVLLLVDNGCAITVNSDTKKANPKGGNSDRTTQSLTFSSNGEDQLIFRDDSAFPAVGPSSIRRVGQASSVEFFESGWRPLYSFNSEEQLQLDQLPQESTAVVHQLNALAEPPTNRTTKYFRFSESDIMRHVPEPGANRIANSIKFKERSSEEYYDEENAQHNAGDEPSNLSGISPRMLKFEESDIMKFSTNRTKSLKFEESVPNSQPAIAEDSERAANYEVRPQSNDDQFYTVKATIQIDGWNNPAITPPTNLVPVTTRRPKKKKGKIYNQHGVDIRKQDGFNYQQPAQYDNYLQQQQIAQSQYQANLQIPPTPQSIPIDPYYQTPSNPATQPFDPNTYYIQNYLANYPYQQPVQNPQPTAEGSSLYPSQYSQPQPNPKHPDQPDPGRRTDRQSSQRQSIFGFLQSVFNFAPGTLGSYQTSPSAAGPNRYSDPQQAGVPGAPPGTGGSPITAVSSQLRKALDKIADNDELQCVPKLICMMSRRSSGQGFSTYVNRGLLSTAVPDSSPWLKFSRAALLGYGIGANSCDIYYPKCPKDESEIIFYLNNHRGGFFRYFEDKDVNRG</sequence>
<accession>B0WKB2</accession>
<dbReference type="KEGG" id="cqu:CpipJ_CPIJ007344"/>
<reference evidence="4" key="2">
    <citation type="submission" date="2020-05" db="UniProtKB">
        <authorList>
            <consortium name="EnsemblMetazoa"/>
        </authorList>
    </citation>
    <scope>IDENTIFICATION</scope>
    <source>
        <strain evidence="4">JHB</strain>
    </source>
</reference>
<dbReference type="VEuPathDB" id="VectorBase:CQUJHB009040"/>
<dbReference type="Proteomes" id="UP000002320">
    <property type="component" value="Unassembled WGS sequence"/>
</dbReference>
<proteinExistence type="predicted"/>
<feature type="compositionally biased region" description="Basic and acidic residues" evidence="1">
    <location>
        <begin position="389"/>
        <end position="404"/>
    </location>
</feature>
<reference evidence="3" key="1">
    <citation type="submission" date="2007-03" db="EMBL/GenBank/DDBJ databases">
        <title>Annotation of Culex pipiens quinquefasciatus.</title>
        <authorList>
            <consortium name="The Broad Institute Genome Sequencing Platform"/>
            <person name="Atkinson P.W."/>
            <person name="Hemingway J."/>
            <person name="Christensen B.M."/>
            <person name="Higgs S."/>
            <person name="Kodira C."/>
            <person name="Hannick L."/>
            <person name="Megy K."/>
            <person name="O'Leary S."/>
            <person name="Pearson M."/>
            <person name="Haas B.J."/>
            <person name="Mauceli E."/>
            <person name="Wortman J.R."/>
            <person name="Lee N.H."/>
            <person name="Guigo R."/>
            <person name="Stanke M."/>
            <person name="Alvarado L."/>
            <person name="Amedeo P."/>
            <person name="Antoine C.H."/>
            <person name="Arensburger P."/>
            <person name="Bidwell S.L."/>
            <person name="Crawford M."/>
            <person name="Camaro F."/>
            <person name="Devon K."/>
            <person name="Engels R."/>
            <person name="Hammond M."/>
            <person name="Howarth C."/>
            <person name="Koehrsen M."/>
            <person name="Lawson D."/>
            <person name="Montgomery P."/>
            <person name="Nene V."/>
            <person name="Nusbaum C."/>
            <person name="Puiu D."/>
            <person name="Romero-Severson J."/>
            <person name="Severson D.W."/>
            <person name="Shumway M."/>
            <person name="Sisk P."/>
            <person name="Stolte C."/>
            <person name="Zeng Q."/>
            <person name="Eisenstadt E."/>
            <person name="Fraser-Liggett C."/>
            <person name="Strausberg R."/>
            <person name="Galagan J."/>
            <person name="Birren B."/>
            <person name="Collins F.H."/>
        </authorList>
    </citation>
    <scope>NUCLEOTIDE SEQUENCE [LARGE SCALE GENOMIC DNA]</scope>
    <source>
        <strain evidence="3">JHB</strain>
    </source>
</reference>
<feature type="compositionally biased region" description="Polar residues" evidence="1">
    <location>
        <begin position="334"/>
        <end position="347"/>
    </location>
</feature>
<dbReference type="HOGENOM" id="CLU_475888_0_0_1"/>
<feature type="compositionally biased region" description="Low complexity" evidence="1">
    <location>
        <begin position="361"/>
        <end position="384"/>
    </location>
</feature>
<evidence type="ECO:0000313" key="3">
    <source>
        <dbReference type="EMBL" id="EDS29703.1"/>
    </source>
</evidence>
<keyword evidence="5" id="KW-1185">Reference proteome</keyword>
<dbReference type="eggNOG" id="ENOG502S7I3">
    <property type="taxonomic scope" value="Eukaryota"/>
</dbReference>
<evidence type="ECO:0000313" key="5">
    <source>
        <dbReference type="Proteomes" id="UP000002320"/>
    </source>
</evidence>
<evidence type="ECO:0000313" key="4">
    <source>
        <dbReference type="EnsemblMetazoa" id="CPIJ007344-PA"/>
    </source>
</evidence>
<feature type="region of interest" description="Disordered" evidence="1">
    <location>
        <begin position="26"/>
        <end position="45"/>
    </location>
</feature>
<dbReference type="STRING" id="7176.B0WKB2"/>
<keyword evidence="2" id="KW-0732">Signal</keyword>
<evidence type="ECO:0000256" key="1">
    <source>
        <dbReference type="SAM" id="MobiDB-lite"/>
    </source>
</evidence>
<protein>
    <submittedName>
        <fullName evidence="3 4">Uncharacterized protein</fullName>
    </submittedName>
</protein>
<name>B0WKB2_CULQU</name>
<dbReference type="AlphaFoldDB" id="B0WKB2"/>
<dbReference type="InParanoid" id="B0WKB2"/>
<feature type="chain" id="PRO_5014566781" evidence="2">
    <location>
        <begin position="22"/>
        <end position="573"/>
    </location>
</feature>
<feature type="region of interest" description="Disordered" evidence="1">
    <location>
        <begin position="361"/>
        <end position="406"/>
    </location>
</feature>
<feature type="region of interest" description="Disordered" evidence="1">
    <location>
        <begin position="320"/>
        <end position="347"/>
    </location>
</feature>
<organism>
    <name type="scientific">Culex quinquefasciatus</name>
    <name type="common">Southern house mosquito</name>
    <name type="synonym">Culex pungens</name>
    <dbReference type="NCBI Taxonomy" id="7176"/>
    <lineage>
        <taxon>Eukaryota</taxon>
        <taxon>Metazoa</taxon>
        <taxon>Ecdysozoa</taxon>
        <taxon>Arthropoda</taxon>
        <taxon>Hexapoda</taxon>
        <taxon>Insecta</taxon>
        <taxon>Pterygota</taxon>
        <taxon>Neoptera</taxon>
        <taxon>Endopterygota</taxon>
        <taxon>Diptera</taxon>
        <taxon>Nematocera</taxon>
        <taxon>Culicoidea</taxon>
        <taxon>Culicidae</taxon>
        <taxon>Culicinae</taxon>
        <taxon>Culicini</taxon>
        <taxon>Culex</taxon>
        <taxon>Culex</taxon>
    </lineage>
</organism>
<dbReference type="VEuPathDB" id="VectorBase:CPIJ007344"/>
<feature type="signal peptide" evidence="2">
    <location>
        <begin position="1"/>
        <end position="21"/>
    </location>
</feature>
<evidence type="ECO:0000256" key="2">
    <source>
        <dbReference type="SAM" id="SignalP"/>
    </source>
</evidence>
<dbReference type="EMBL" id="DS231969">
    <property type="protein sequence ID" value="EDS29703.1"/>
    <property type="molecule type" value="Genomic_DNA"/>
</dbReference>
<dbReference type="EnsemblMetazoa" id="CPIJ007344-RA">
    <property type="protein sequence ID" value="CPIJ007344-PA"/>
    <property type="gene ID" value="CPIJ007344"/>
</dbReference>
<feature type="region of interest" description="Disordered" evidence="1">
    <location>
        <begin position="160"/>
        <end position="183"/>
    </location>
</feature>
<dbReference type="OrthoDB" id="8196075at2759"/>
<dbReference type="OMA" id="FFESGWR"/>
<gene>
    <name evidence="4" type="primary">6039549</name>
    <name evidence="3" type="ORF">CpipJ_CPIJ007344</name>
</gene>